<dbReference type="AlphaFoldDB" id="A0AAV2H701"/>
<proteinExistence type="predicted"/>
<sequence length="50" mass="5652">MDRLLLIIFLLVTLSGTAGILINAPHILEFVDQDKIIKELVDYIKSKQQA</sequence>
<protein>
    <submittedName>
        <fullName evidence="2">Uncharacterized protein</fullName>
    </submittedName>
</protein>
<reference evidence="2 3" key="1">
    <citation type="submission" date="2024-04" db="EMBL/GenBank/DDBJ databases">
        <authorList>
            <consortium name="Genoscope - CEA"/>
            <person name="William W."/>
        </authorList>
    </citation>
    <scope>NUCLEOTIDE SEQUENCE [LARGE SCALE GENOMIC DNA]</scope>
</reference>
<dbReference type="Proteomes" id="UP001497497">
    <property type="component" value="Unassembled WGS sequence"/>
</dbReference>
<feature type="signal peptide" evidence="1">
    <location>
        <begin position="1"/>
        <end position="19"/>
    </location>
</feature>
<dbReference type="EMBL" id="CAXITT010000045">
    <property type="protein sequence ID" value="CAL1529243.1"/>
    <property type="molecule type" value="Genomic_DNA"/>
</dbReference>
<gene>
    <name evidence="2" type="ORF">GSLYS_00003398001</name>
</gene>
<organism evidence="2 3">
    <name type="scientific">Lymnaea stagnalis</name>
    <name type="common">Great pond snail</name>
    <name type="synonym">Helix stagnalis</name>
    <dbReference type="NCBI Taxonomy" id="6523"/>
    <lineage>
        <taxon>Eukaryota</taxon>
        <taxon>Metazoa</taxon>
        <taxon>Spiralia</taxon>
        <taxon>Lophotrochozoa</taxon>
        <taxon>Mollusca</taxon>
        <taxon>Gastropoda</taxon>
        <taxon>Heterobranchia</taxon>
        <taxon>Euthyneura</taxon>
        <taxon>Panpulmonata</taxon>
        <taxon>Hygrophila</taxon>
        <taxon>Lymnaeoidea</taxon>
        <taxon>Lymnaeidae</taxon>
        <taxon>Lymnaea</taxon>
    </lineage>
</organism>
<comment type="caution">
    <text evidence="2">The sequence shown here is derived from an EMBL/GenBank/DDBJ whole genome shotgun (WGS) entry which is preliminary data.</text>
</comment>
<keyword evidence="3" id="KW-1185">Reference proteome</keyword>
<name>A0AAV2H701_LYMST</name>
<evidence type="ECO:0000313" key="3">
    <source>
        <dbReference type="Proteomes" id="UP001497497"/>
    </source>
</evidence>
<evidence type="ECO:0000256" key="1">
    <source>
        <dbReference type="SAM" id="SignalP"/>
    </source>
</evidence>
<feature type="chain" id="PRO_5043315213" evidence="1">
    <location>
        <begin position="20"/>
        <end position="50"/>
    </location>
</feature>
<accession>A0AAV2H701</accession>
<keyword evidence="1" id="KW-0732">Signal</keyword>
<evidence type="ECO:0000313" key="2">
    <source>
        <dbReference type="EMBL" id="CAL1529243.1"/>
    </source>
</evidence>